<evidence type="ECO:0000256" key="8">
    <source>
        <dbReference type="SAM" id="SignalP"/>
    </source>
</evidence>
<dbReference type="PANTHER" id="PTHR30600:SF10">
    <property type="entry name" value="BLL6722 PROTEIN"/>
    <property type="match status" value="1"/>
</dbReference>
<comment type="subcellular location">
    <subcellularLocation>
        <location evidence="1">Cell envelope</location>
    </subcellularLocation>
</comment>
<keyword evidence="11" id="KW-1185">Reference proteome</keyword>
<evidence type="ECO:0000313" key="11">
    <source>
        <dbReference type="Proteomes" id="UP000239709"/>
    </source>
</evidence>
<protein>
    <submittedName>
        <fullName evidence="10">Cytochrome-c peroxidase</fullName>
    </submittedName>
</protein>
<dbReference type="PROSITE" id="PS51007">
    <property type="entry name" value="CYTC"/>
    <property type="match status" value="2"/>
</dbReference>
<dbReference type="Gene3D" id="1.10.760.10">
    <property type="entry name" value="Cytochrome c-like domain"/>
    <property type="match status" value="2"/>
</dbReference>
<dbReference type="GO" id="GO:0004130">
    <property type="term" value="F:cytochrome-c peroxidase activity"/>
    <property type="evidence" value="ECO:0007669"/>
    <property type="project" value="TreeGrafter"/>
</dbReference>
<dbReference type="PANTHER" id="PTHR30600">
    <property type="entry name" value="CYTOCHROME C PEROXIDASE-RELATED"/>
    <property type="match status" value="1"/>
</dbReference>
<sequence length="439" mass="47752">MRFHGRLALRQPGWVLAAGCAVAVALMSTATLRPVHAQDKANAKAHAPGAAQAGGGSVTAQSFYATPFEKKPDAATLTHLGRALFSDAALSASGRLSCASCHDPAHAYGPPNGRATQVGGGDLHQPGLRAVPSLRYAQDTPAFNAHFTENEGDDSIDQGPVGGWTWDGRAASAHEQAAIPLLSAFEMGNRDRAAVVARLRQSPNAELMKKAFGERVMTDERLAWNGLLWALEVFQQSPSDFYPYSSRFDGYLRGKEKLSANELRGLQIFNDPARGNCAECHVSAIKRGAFPQFTDRGLVALAVPRNLQIAANRDRRFFDLGLCGPLRTDLAGQGEFCGLFKTPTLRNVATRQVFFHNGRFHTLTEAVRFYADRDAFPKRYYGAHGQTNDLPARYSANVNREAPFEAQRPGKPSLNDAEINDLVAFLHTLTDKDAHTVRP</sequence>
<evidence type="ECO:0000256" key="5">
    <source>
        <dbReference type="ARBA" id="ARBA00023002"/>
    </source>
</evidence>
<keyword evidence="5" id="KW-0560">Oxidoreductase</keyword>
<keyword evidence="3 7" id="KW-0479">Metal-binding</keyword>
<dbReference type="GO" id="GO:0030313">
    <property type="term" value="C:cell envelope"/>
    <property type="evidence" value="ECO:0007669"/>
    <property type="project" value="UniProtKB-SubCell"/>
</dbReference>
<feature type="chain" id="PRO_5015646154" evidence="8">
    <location>
        <begin position="38"/>
        <end position="439"/>
    </location>
</feature>
<evidence type="ECO:0000256" key="7">
    <source>
        <dbReference type="PROSITE-ProRule" id="PRU00433"/>
    </source>
</evidence>
<keyword evidence="6 7" id="KW-0408">Iron</keyword>
<gene>
    <name evidence="10" type="ORF">C6570_17100</name>
</gene>
<proteinExistence type="predicted"/>
<keyword evidence="4 8" id="KW-0732">Signal</keyword>
<dbReference type="InterPro" id="IPR051395">
    <property type="entry name" value="Cytochrome_c_Peroxidase/MauG"/>
</dbReference>
<dbReference type="GO" id="GO:0046872">
    <property type="term" value="F:metal ion binding"/>
    <property type="evidence" value="ECO:0007669"/>
    <property type="project" value="UniProtKB-KW"/>
</dbReference>
<reference evidence="10 11" key="1">
    <citation type="submission" date="2018-03" db="EMBL/GenBank/DDBJ databases">
        <title>Genome sequencing of Ottowia sp.</title>
        <authorList>
            <person name="Kim S.-J."/>
            <person name="Heo J."/>
            <person name="Kwon S.-W."/>
        </authorList>
    </citation>
    <scope>NUCLEOTIDE SEQUENCE [LARGE SCALE GENOMIC DNA]</scope>
    <source>
        <strain evidence="10 11">KADR8-3</strain>
    </source>
</reference>
<dbReference type="GO" id="GO:0009055">
    <property type="term" value="F:electron transfer activity"/>
    <property type="evidence" value="ECO:0007669"/>
    <property type="project" value="InterPro"/>
</dbReference>
<dbReference type="AlphaFoldDB" id="A0A2S0MIR3"/>
<keyword evidence="2 7" id="KW-0349">Heme</keyword>
<evidence type="ECO:0000259" key="9">
    <source>
        <dbReference type="PROSITE" id="PS51007"/>
    </source>
</evidence>
<dbReference type="InterPro" id="IPR004852">
    <property type="entry name" value="Di-haem_cyt_c_peroxidsae"/>
</dbReference>
<keyword evidence="10" id="KW-0575">Peroxidase</keyword>
<dbReference type="GO" id="GO:0020037">
    <property type="term" value="F:heme binding"/>
    <property type="evidence" value="ECO:0007669"/>
    <property type="project" value="InterPro"/>
</dbReference>
<feature type="domain" description="Cytochrome c" evidence="9">
    <location>
        <begin position="260"/>
        <end position="430"/>
    </location>
</feature>
<dbReference type="InterPro" id="IPR036909">
    <property type="entry name" value="Cyt_c-like_dom_sf"/>
</dbReference>
<evidence type="ECO:0000256" key="6">
    <source>
        <dbReference type="ARBA" id="ARBA00023004"/>
    </source>
</evidence>
<evidence type="ECO:0000256" key="1">
    <source>
        <dbReference type="ARBA" id="ARBA00004196"/>
    </source>
</evidence>
<dbReference type="Pfam" id="PF03150">
    <property type="entry name" value="CCP_MauG"/>
    <property type="match status" value="1"/>
</dbReference>
<evidence type="ECO:0000256" key="2">
    <source>
        <dbReference type="ARBA" id="ARBA00022617"/>
    </source>
</evidence>
<dbReference type="InterPro" id="IPR009056">
    <property type="entry name" value="Cyt_c-like_dom"/>
</dbReference>
<dbReference type="OrthoDB" id="9805202at2"/>
<accession>A0A2S0MIR3</accession>
<dbReference type="Proteomes" id="UP000239709">
    <property type="component" value="Chromosome"/>
</dbReference>
<dbReference type="KEGG" id="otk:C6570_17100"/>
<evidence type="ECO:0000256" key="4">
    <source>
        <dbReference type="ARBA" id="ARBA00022729"/>
    </source>
</evidence>
<feature type="signal peptide" evidence="8">
    <location>
        <begin position="1"/>
        <end position="37"/>
    </location>
</feature>
<name>A0A2S0MIR3_9BURK</name>
<evidence type="ECO:0000256" key="3">
    <source>
        <dbReference type="ARBA" id="ARBA00022723"/>
    </source>
</evidence>
<dbReference type="SUPFAM" id="SSF46626">
    <property type="entry name" value="Cytochrome c"/>
    <property type="match status" value="2"/>
</dbReference>
<evidence type="ECO:0000313" key="10">
    <source>
        <dbReference type="EMBL" id="AVO35746.1"/>
    </source>
</evidence>
<dbReference type="EMBL" id="CP027666">
    <property type="protein sequence ID" value="AVO35746.1"/>
    <property type="molecule type" value="Genomic_DNA"/>
</dbReference>
<organism evidence="10 11">
    <name type="scientific">Ottowia oryzae</name>
    <dbReference type="NCBI Taxonomy" id="2109914"/>
    <lineage>
        <taxon>Bacteria</taxon>
        <taxon>Pseudomonadati</taxon>
        <taxon>Pseudomonadota</taxon>
        <taxon>Betaproteobacteria</taxon>
        <taxon>Burkholderiales</taxon>
        <taxon>Comamonadaceae</taxon>
        <taxon>Ottowia</taxon>
    </lineage>
</organism>
<feature type="domain" description="Cytochrome c" evidence="9">
    <location>
        <begin position="76"/>
        <end position="203"/>
    </location>
</feature>